<comment type="catalytic activity">
    <reaction evidence="9">
        <text>RNA(n) + a ribonucleoside 5'-triphosphate = RNA(n+1) + diphosphate</text>
        <dbReference type="Rhea" id="RHEA:21248"/>
        <dbReference type="Rhea" id="RHEA-COMP:14527"/>
        <dbReference type="Rhea" id="RHEA-COMP:17342"/>
        <dbReference type="ChEBI" id="CHEBI:33019"/>
        <dbReference type="ChEBI" id="CHEBI:61557"/>
        <dbReference type="ChEBI" id="CHEBI:140395"/>
        <dbReference type="EC" id="2.7.7.6"/>
    </reaction>
</comment>
<dbReference type="EMBL" id="MK072286">
    <property type="protein sequence ID" value="AYV81596.1"/>
    <property type="molecule type" value="Genomic_DNA"/>
</dbReference>
<name>A0A3G5A2Z4_9VIRU</name>
<evidence type="ECO:0000256" key="4">
    <source>
        <dbReference type="ARBA" id="ARBA00022679"/>
    </source>
</evidence>
<dbReference type="Gene3D" id="3.10.28.10">
    <property type="entry name" value="Homing endonucleases"/>
    <property type="match status" value="1"/>
</dbReference>
<keyword evidence="7" id="KW-0651">Protein splicing</keyword>
<dbReference type="Gene3D" id="2.40.270.10">
    <property type="entry name" value="DNA-directed RNA polymerase, subunit 2, domain 6"/>
    <property type="match status" value="1"/>
</dbReference>
<dbReference type="InterPro" id="IPR036844">
    <property type="entry name" value="Hint_dom_sf"/>
</dbReference>
<keyword evidence="5" id="KW-0548">Nucleotidyltransferase</keyword>
<dbReference type="PROSITE" id="PS50819">
    <property type="entry name" value="INTEIN_ENDONUCLEASE"/>
    <property type="match status" value="1"/>
</dbReference>
<dbReference type="InterPro" id="IPR030934">
    <property type="entry name" value="Intein_C"/>
</dbReference>
<dbReference type="Gene3D" id="2.40.50.150">
    <property type="match status" value="1"/>
</dbReference>
<evidence type="ECO:0000256" key="1">
    <source>
        <dbReference type="ARBA" id="ARBA00006835"/>
    </source>
</evidence>
<protein>
    <recommendedName>
        <fullName evidence="2">DNA-directed RNA polymerase</fullName>
        <ecNumber evidence="2">2.7.7.6</ecNumber>
    </recommendedName>
</protein>
<dbReference type="Pfam" id="PF00562">
    <property type="entry name" value="RNA_pol_Rpb2_6"/>
    <property type="match status" value="2"/>
</dbReference>
<evidence type="ECO:0000256" key="7">
    <source>
        <dbReference type="ARBA" id="ARBA00023000"/>
    </source>
</evidence>
<organism evidence="11">
    <name type="scientific">Harvfovirus sp</name>
    <dbReference type="NCBI Taxonomy" id="2487768"/>
    <lineage>
        <taxon>Viruses</taxon>
        <taxon>Varidnaviria</taxon>
        <taxon>Bamfordvirae</taxon>
        <taxon>Nucleocytoviricota</taxon>
        <taxon>Megaviricetes</taxon>
        <taxon>Imitervirales</taxon>
        <taxon>Mimiviridae</taxon>
        <taxon>Klosneuvirinae</taxon>
    </lineage>
</organism>
<dbReference type="InterPro" id="IPR027434">
    <property type="entry name" value="Homing_endonucl"/>
</dbReference>
<dbReference type="CDD" id="cd00081">
    <property type="entry name" value="Hint"/>
    <property type="match status" value="2"/>
</dbReference>
<sequence>MKPDPSRVVGMRHASYDKLNDKGYVPEETVIVNGDIIIGKVSPIQPTGNNNKIYKDSSEVYKSHAPGTIDKVYTGIYNNDGYEMMKCRVRSMRSPVIGDKFCMIFSADVDVLTSEGWKKMADVTKEDFIATLSEGKYLKYEKPTDIIKFKYKGEVYKLRSQQVDLDVTVDHRLYARKRNKKEFELIPAIDLAGKRYNLKKDCENDYPDVEYMTLPSCVYRGKKMPAKKIKYDDFLDLLGIFIADGYVDGHEIVIAGEKQRKIEHMEAICNNLDVTIQFEKDPSTHLNNLGLGCRHRIMAPQIARYLEPLSVGAINKFLPDYVWNLSQRQARLLLDSMITGDGSHNLQGAQCYYTSSKQLADDTMRLAIHAGWSASIKLIRPEGSHYKIPGKNRISEGTSNADALSVRIVKCKNEPEINHGQILTQDAQTEEIYDYEGDVWCLEVPSHVFMIRQNMKNVFIGNCSSHGQKGTIGLLMKASDMMFSGQGISPDIILNPNAIPSRMTIGQLVECILGKVSAIEGHDADGTPFNDIDLEQVKDRLEKNGFHRDGVEYMYNGMTGQKMKIMIFIGPTYYRRLKHLVEDKLHCLSRDHEVLTQGGWKMIYDITKDDLVAILKDGKTVYEKPLAVYHYPNYRGKIYNIKSEKIDLSVTINHRMWVSVKNENYDIPNAADKLWGEWELVQAKDIIGKCVKYQTIDGEIMIDTVREESCEDFVGEVYCLQVSTEIFCVRRNGKAVWTGNSRARGPRTILTRRKVASVNVKKRWLVCCMQAI</sequence>
<dbReference type="GO" id="GO:0032549">
    <property type="term" value="F:ribonucleoside binding"/>
    <property type="evidence" value="ECO:0007669"/>
    <property type="project" value="InterPro"/>
</dbReference>
<dbReference type="PROSITE" id="PS50818">
    <property type="entry name" value="INTEIN_C_TER"/>
    <property type="match status" value="1"/>
</dbReference>
<keyword evidence="8" id="KW-0804">Transcription</keyword>
<keyword evidence="4" id="KW-0808">Transferase</keyword>
<dbReference type="GO" id="GO:0003677">
    <property type="term" value="F:DNA binding"/>
    <property type="evidence" value="ECO:0007669"/>
    <property type="project" value="InterPro"/>
</dbReference>
<gene>
    <name evidence="11" type="ORF">Harvfovirus44_4</name>
</gene>
<feature type="domain" description="DOD-type homing endonuclease" evidence="10">
    <location>
        <begin position="237"/>
        <end position="372"/>
    </location>
</feature>
<accession>A0A3G5A2Z4</accession>
<evidence type="ECO:0000256" key="8">
    <source>
        <dbReference type="ARBA" id="ARBA00023163"/>
    </source>
</evidence>
<dbReference type="InterPro" id="IPR004042">
    <property type="entry name" value="Intein_endonuc_central"/>
</dbReference>
<keyword evidence="6" id="KW-0068">Autocatalytic cleavage</keyword>
<evidence type="ECO:0000256" key="5">
    <source>
        <dbReference type="ARBA" id="ARBA00022695"/>
    </source>
</evidence>
<evidence type="ECO:0000259" key="10">
    <source>
        <dbReference type="PROSITE" id="PS50819"/>
    </source>
</evidence>
<dbReference type="GO" id="GO:0000428">
    <property type="term" value="C:DNA-directed RNA polymerase complex"/>
    <property type="evidence" value="ECO:0007669"/>
    <property type="project" value="UniProtKB-KW"/>
</dbReference>
<proteinExistence type="inferred from homology"/>
<dbReference type="SUPFAM" id="SSF51294">
    <property type="entry name" value="Hedgehog/intein (Hint) domain"/>
    <property type="match status" value="2"/>
</dbReference>
<reference evidence="11" key="1">
    <citation type="submission" date="2018-10" db="EMBL/GenBank/DDBJ databases">
        <title>Hidden diversity of soil giant viruses.</title>
        <authorList>
            <person name="Schulz F."/>
            <person name="Alteio L."/>
            <person name="Goudeau D."/>
            <person name="Ryan E.M."/>
            <person name="Malmstrom R.R."/>
            <person name="Blanchard J."/>
            <person name="Woyke T."/>
        </authorList>
    </citation>
    <scope>NUCLEOTIDE SEQUENCE</scope>
    <source>
        <strain evidence="11">HAV1</strain>
    </source>
</reference>
<dbReference type="InterPro" id="IPR037033">
    <property type="entry name" value="DNA-dir_RNAP_su2_hyb_sf"/>
</dbReference>
<evidence type="ECO:0000256" key="2">
    <source>
        <dbReference type="ARBA" id="ARBA00012418"/>
    </source>
</evidence>
<dbReference type="GO" id="GO:0006351">
    <property type="term" value="P:DNA-templated transcription"/>
    <property type="evidence" value="ECO:0007669"/>
    <property type="project" value="InterPro"/>
</dbReference>
<keyword evidence="3 11" id="KW-0240">DNA-directed RNA polymerase</keyword>
<dbReference type="GO" id="GO:0004519">
    <property type="term" value="F:endonuclease activity"/>
    <property type="evidence" value="ECO:0007669"/>
    <property type="project" value="InterPro"/>
</dbReference>
<dbReference type="InterPro" id="IPR015712">
    <property type="entry name" value="DNA-dir_RNA_pol_su2"/>
</dbReference>
<dbReference type="InterPro" id="IPR014724">
    <property type="entry name" value="RNA_pol_RPB2_OB-fold"/>
</dbReference>
<dbReference type="SUPFAM" id="SSF64484">
    <property type="entry name" value="beta and beta-prime subunits of DNA dependent RNA-polymerase"/>
    <property type="match status" value="2"/>
</dbReference>
<evidence type="ECO:0000313" key="11">
    <source>
        <dbReference type="EMBL" id="AYV81596.1"/>
    </source>
</evidence>
<dbReference type="GO" id="GO:0003899">
    <property type="term" value="F:DNA-directed RNA polymerase activity"/>
    <property type="evidence" value="ECO:0007669"/>
    <property type="project" value="UniProtKB-EC"/>
</dbReference>
<comment type="similarity">
    <text evidence="1">Belongs to the RNA polymerase beta chain family.</text>
</comment>
<evidence type="ECO:0000256" key="6">
    <source>
        <dbReference type="ARBA" id="ARBA00022813"/>
    </source>
</evidence>
<dbReference type="Gene3D" id="2.170.16.10">
    <property type="entry name" value="Hedgehog/Intein (Hint) domain"/>
    <property type="match status" value="2"/>
</dbReference>
<evidence type="ECO:0000256" key="9">
    <source>
        <dbReference type="ARBA" id="ARBA00048552"/>
    </source>
</evidence>
<dbReference type="SMART" id="SM00306">
    <property type="entry name" value="HintN"/>
    <property type="match status" value="2"/>
</dbReference>
<dbReference type="InterPro" id="IPR007120">
    <property type="entry name" value="DNA-dir_RNAP_su2_dom"/>
</dbReference>
<dbReference type="InterPro" id="IPR003587">
    <property type="entry name" value="Hint_dom_N"/>
</dbReference>
<dbReference type="SUPFAM" id="SSF55608">
    <property type="entry name" value="Homing endonucleases"/>
    <property type="match status" value="1"/>
</dbReference>
<dbReference type="EC" id="2.7.7.6" evidence="2"/>
<evidence type="ECO:0000256" key="3">
    <source>
        <dbReference type="ARBA" id="ARBA00022478"/>
    </source>
</evidence>
<dbReference type="PANTHER" id="PTHR20856">
    <property type="entry name" value="DNA-DIRECTED RNA POLYMERASE I SUBUNIT 2"/>
    <property type="match status" value="1"/>
</dbReference>